<evidence type="ECO:0000313" key="12">
    <source>
        <dbReference type="Proteomes" id="UP000000598"/>
    </source>
</evidence>
<feature type="compositionally biased region" description="Low complexity" evidence="8">
    <location>
        <begin position="99"/>
        <end position="117"/>
    </location>
</feature>
<sequence length="275" mass="28105">MQFKSTIQLLALAAAVSAATTSDEVNSSSWTTLKPSATYKSATTDYSSTFGIAIEPITTGSLAPTTSSTAAVQSSSTSASSKAKRDAVSQIGDGQIQGTTKTASSTSSTTSKVKSTSPGVSQIGDGQIQGATSTLEPSSKSASTATGASQISDGQVQATSTAETSDEDEQDGIKLTACATSGTLSMTLKDGILYDGKGRVGAIVSNRQFQFDGPPPQAGSIYANGWSITQDGNLALGDSDVFYKCLSGDFYNLYDENIAAQCSAIHLNIVSLTDC</sequence>
<dbReference type="GO" id="GO:0031505">
    <property type="term" value="P:fungal-type cell wall organization"/>
    <property type="evidence" value="ECO:0007669"/>
    <property type="project" value="UniProtKB-ARBA"/>
</dbReference>
<dbReference type="GO" id="GO:0005199">
    <property type="term" value="F:structural constituent of cell wall"/>
    <property type="evidence" value="ECO:0007669"/>
    <property type="project" value="InterPro"/>
</dbReference>
<dbReference type="KEGG" id="kla:KLLA0_B07447g"/>
<reference evidence="11 12" key="1">
    <citation type="journal article" date="2004" name="Nature">
        <title>Genome evolution in yeasts.</title>
        <authorList>
            <consortium name="Genolevures"/>
            <person name="Dujon B."/>
            <person name="Sherman D."/>
            <person name="Fischer G."/>
            <person name="Durrens P."/>
            <person name="Casaregola S."/>
            <person name="Lafontaine I."/>
            <person name="de Montigny J."/>
            <person name="Marck C."/>
            <person name="Neuveglise C."/>
            <person name="Talla E."/>
            <person name="Goffard N."/>
            <person name="Frangeul L."/>
            <person name="Aigle M."/>
            <person name="Anthouard V."/>
            <person name="Babour A."/>
            <person name="Barbe V."/>
            <person name="Barnay S."/>
            <person name="Blanchin S."/>
            <person name="Beckerich J.M."/>
            <person name="Beyne E."/>
            <person name="Bleykasten C."/>
            <person name="Boisrame A."/>
            <person name="Boyer J."/>
            <person name="Cattolico L."/>
            <person name="Confanioleri F."/>
            <person name="de Daruvar A."/>
            <person name="Despons L."/>
            <person name="Fabre E."/>
            <person name="Fairhead C."/>
            <person name="Ferry-Dumazet H."/>
            <person name="Groppi A."/>
            <person name="Hantraye F."/>
            <person name="Hennequin C."/>
            <person name="Jauniaux N."/>
            <person name="Joyet P."/>
            <person name="Kachouri R."/>
            <person name="Kerrest A."/>
            <person name="Koszul R."/>
            <person name="Lemaire M."/>
            <person name="Lesur I."/>
            <person name="Ma L."/>
            <person name="Muller H."/>
            <person name="Nicaud J.M."/>
            <person name="Nikolski M."/>
            <person name="Oztas S."/>
            <person name="Ozier-Kalogeropoulos O."/>
            <person name="Pellenz S."/>
            <person name="Potier S."/>
            <person name="Richard G.F."/>
            <person name="Straub M.L."/>
            <person name="Suleau A."/>
            <person name="Swennene D."/>
            <person name="Tekaia F."/>
            <person name="Wesolowski-Louvel M."/>
            <person name="Westhof E."/>
            <person name="Wirth B."/>
            <person name="Zeniou-Meyer M."/>
            <person name="Zivanovic I."/>
            <person name="Bolotin-Fukuhara M."/>
            <person name="Thierry A."/>
            <person name="Bouchier C."/>
            <person name="Caudron B."/>
            <person name="Scarpelli C."/>
            <person name="Gaillardin C."/>
            <person name="Weissenbach J."/>
            <person name="Wincker P."/>
            <person name="Souciet J.L."/>
        </authorList>
    </citation>
    <scope>NUCLEOTIDE SEQUENCE [LARGE SCALE GENOMIC DNA]</scope>
    <source>
        <strain evidence="12">ATCC 8585 / CBS 2359 / DSM 70799 / NBRC 1267 / NRRL Y-1140 / WM37</strain>
    </source>
</reference>
<feature type="region of interest" description="Disordered" evidence="8">
    <location>
        <begin position="72"/>
        <end position="170"/>
    </location>
</feature>
<feature type="compositionally biased region" description="Polar residues" evidence="8">
    <location>
        <begin position="150"/>
        <end position="163"/>
    </location>
</feature>
<accession>Q6CW29</accession>
<dbReference type="HOGENOM" id="CLU_039662_2_0_1"/>
<evidence type="ECO:0000259" key="10">
    <source>
        <dbReference type="Pfam" id="PF22799"/>
    </source>
</evidence>
<evidence type="ECO:0000256" key="8">
    <source>
        <dbReference type="SAM" id="MobiDB-lite"/>
    </source>
</evidence>
<evidence type="ECO:0000313" key="11">
    <source>
        <dbReference type="EMBL" id="CAH02253.1"/>
    </source>
</evidence>
<keyword evidence="4" id="KW-0165">Cleavage on pair of basic residues</keyword>
<gene>
    <name evidence="11" type="ORF">KLLA0_B07447g</name>
</gene>
<comment type="similarity">
    <text evidence="7">Belongs to the PIR protein family.</text>
</comment>
<keyword evidence="3" id="KW-0964">Secreted</keyword>
<keyword evidence="5 9" id="KW-0732">Signal</keyword>
<evidence type="ECO:0000256" key="6">
    <source>
        <dbReference type="ARBA" id="ARBA00022737"/>
    </source>
</evidence>
<dbReference type="EMBL" id="CR382122">
    <property type="protein sequence ID" value="CAH02253.1"/>
    <property type="molecule type" value="Genomic_DNA"/>
</dbReference>
<feature type="signal peptide" evidence="9">
    <location>
        <begin position="1"/>
        <end position="18"/>
    </location>
</feature>
<dbReference type="PANTHER" id="PTHR47254">
    <property type="entry name" value="CELL WALL MANNOPROTEIN CIS3-RELATED"/>
    <property type="match status" value="1"/>
</dbReference>
<dbReference type="FunCoup" id="Q6CW29">
    <property type="interactions" value="92"/>
</dbReference>
<dbReference type="PaxDb" id="284590-Q6CW29"/>
<dbReference type="eggNOG" id="ENOG502RKR1">
    <property type="taxonomic scope" value="Eukaryota"/>
</dbReference>
<evidence type="ECO:0000256" key="5">
    <source>
        <dbReference type="ARBA" id="ARBA00022729"/>
    </source>
</evidence>
<dbReference type="Pfam" id="PF22799">
    <property type="entry name" value="PIR1-like_C"/>
    <property type="match status" value="1"/>
</dbReference>
<organism evidence="11 12">
    <name type="scientific">Kluyveromyces lactis (strain ATCC 8585 / CBS 2359 / DSM 70799 / NBRC 1267 / NRRL Y-1140 / WM37)</name>
    <name type="common">Yeast</name>
    <name type="synonym">Candida sphaerica</name>
    <dbReference type="NCBI Taxonomy" id="284590"/>
    <lineage>
        <taxon>Eukaryota</taxon>
        <taxon>Fungi</taxon>
        <taxon>Dikarya</taxon>
        <taxon>Ascomycota</taxon>
        <taxon>Saccharomycotina</taxon>
        <taxon>Saccharomycetes</taxon>
        <taxon>Saccharomycetales</taxon>
        <taxon>Saccharomycetaceae</taxon>
        <taxon>Kluyveromyces</taxon>
    </lineage>
</organism>
<feature type="domain" description="Cell wall mannoprotein PIR1-like C-terminal" evidence="10">
    <location>
        <begin position="191"/>
        <end position="265"/>
    </location>
</feature>
<dbReference type="PROSITE" id="PS50256">
    <property type="entry name" value="PIR_REPEAT_2"/>
    <property type="match status" value="3"/>
</dbReference>
<dbReference type="PROSITE" id="PS00929">
    <property type="entry name" value="PIR_REPEAT_1"/>
    <property type="match status" value="1"/>
</dbReference>
<evidence type="ECO:0000256" key="2">
    <source>
        <dbReference type="ARBA" id="ARBA00022512"/>
    </source>
</evidence>
<dbReference type="Pfam" id="PF00399">
    <property type="entry name" value="PIR"/>
    <property type="match status" value="2"/>
</dbReference>
<evidence type="ECO:0000256" key="9">
    <source>
        <dbReference type="SAM" id="SignalP"/>
    </source>
</evidence>
<dbReference type="InterPro" id="IPR051153">
    <property type="entry name" value="Yeast_CWMannoprotein_PIR"/>
</dbReference>
<evidence type="ECO:0000256" key="7">
    <source>
        <dbReference type="ARBA" id="ARBA00038219"/>
    </source>
</evidence>
<dbReference type="InterPro" id="IPR054508">
    <property type="entry name" value="PIR1-like_C"/>
</dbReference>
<keyword evidence="6" id="KW-0677">Repeat</keyword>
<dbReference type="Proteomes" id="UP000000598">
    <property type="component" value="Chromosome B"/>
</dbReference>
<dbReference type="InParanoid" id="Q6CW29"/>
<feature type="compositionally biased region" description="Low complexity" evidence="8">
    <location>
        <begin position="138"/>
        <end position="149"/>
    </location>
</feature>
<dbReference type="GeneID" id="2896894"/>
<keyword evidence="12" id="KW-1185">Reference proteome</keyword>
<feature type="compositionally biased region" description="Low complexity" evidence="8">
    <location>
        <begin position="72"/>
        <end position="81"/>
    </location>
</feature>
<evidence type="ECO:0000256" key="4">
    <source>
        <dbReference type="ARBA" id="ARBA00022685"/>
    </source>
</evidence>
<dbReference type="GO" id="GO:0009277">
    <property type="term" value="C:fungal-type cell wall"/>
    <property type="evidence" value="ECO:0007669"/>
    <property type="project" value="TreeGrafter"/>
</dbReference>
<name>Q6CW29_KLULA</name>
<dbReference type="OMA" id="NTMWSNN"/>
<evidence type="ECO:0000256" key="1">
    <source>
        <dbReference type="ARBA" id="ARBA00004191"/>
    </source>
</evidence>
<proteinExistence type="inferred from homology"/>
<feature type="chain" id="PRO_5004271696" evidence="9">
    <location>
        <begin position="19"/>
        <end position="275"/>
    </location>
</feature>
<dbReference type="PANTHER" id="PTHR47254:SF1">
    <property type="entry name" value="CELL WALL MANNOPROTEIN CIS3-RELATED"/>
    <property type="match status" value="1"/>
</dbReference>
<dbReference type="RefSeq" id="XP_451860.1">
    <property type="nucleotide sequence ID" value="XM_451860.1"/>
</dbReference>
<dbReference type="AlphaFoldDB" id="Q6CW29"/>
<keyword evidence="2" id="KW-0134">Cell wall</keyword>
<evidence type="ECO:0000256" key="3">
    <source>
        <dbReference type="ARBA" id="ARBA00022525"/>
    </source>
</evidence>
<protein>
    <submittedName>
        <fullName evidence="11">KLLA0B07447p</fullName>
    </submittedName>
</protein>
<dbReference type="InterPro" id="IPR000420">
    <property type="entry name" value="Yeast_PIR_rpt"/>
</dbReference>
<comment type="subcellular location">
    <subcellularLocation>
        <location evidence="1">Secreted</location>
        <location evidence="1">Cell wall</location>
    </subcellularLocation>
</comment>